<dbReference type="PANTHER" id="PTHR11699">
    <property type="entry name" value="ALDEHYDE DEHYDROGENASE-RELATED"/>
    <property type="match status" value="1"/>
</dbReference>
<gene>
    <name evidence="5" type="ORF">C489_19486</name>
</gene>
<comment type="similarity">
    <text evidence="1">Belongs to the aldehyde dehydrogenase family.</text>
</comment>
<evidence type="ECO:0000256" key="1">
    <source>
        <dbReference type="ARBA" id="ARBA00009986"/>
    </source>
</evidence>
<dbReference type="Gene3D" id="3.40.309.10">
    <property type="entry name" value="Aldehyde Dehydrogenase, Chain A, domain 2"/>
    <property type="match status" value="1"/>
</dbReference>
<dbReference type="InterPro" id="IPR016163">
    <property type="entry name" value="Ald_DH_C"/>
</dbReference>
<dbReference type="PATRIC" id="fig|1227496.3.peg.3903"/>
<dbReference type="AlphaFoldDB" id="L9XPC1"/>
<dbReference type="RefSeq" id="WP_006432992.1">
    <property type="nucleotide sequence ID" value="NZ_AOID01000062.1"/>
</dbReference>
<dbReference type="OrthoDB" id="6342at2157"/>
<organism evidence="5 6">
    <name type="scientific">Natrinema versiforme JCM 10478</name>
    <dbReference type="NCBI Taxonomy" id="1227496"/>
    <lineage>
        <taxon>Archaea</taxon>
        <taxon>Methanobacteriati</taxon>
        <taxon>Methanobacteriota</taxon>
        <taxon>Stenosarchaea group</taxon>
        <taxon>Halobacteria</taxon>
        <taxon>Halobacteriales</taxon>
        <taxon>Natrialbaceae</taxon>
        <taxon>Natrinema</taxon>
    </lineage>
</organism>
<evidence type="ECO:0000259" key="4">
    <source>
        <dbReference type="Pfam" id="PF00171"/>
    </source>
</evidence>
<dbReference type="Pfam" id="PF00171">
    <property type="entry name" value="Aldedh"/>
    <property type="match status" value="1"/>
</dbReference>
<dbReference type="GO" id="GO:0016620">
    <property type="term" value="F:oxidoreductase activity, acting on the aldehyde or oxo group of donors, NAD or NADP as acceptor"/>
    <property type="evidence" value="ECO:0007669"/>
    <property type="project" value="InterPro"/>
</dbReference>
<comment type="subunit">
    <text evidence="2">Homotetramer.</text>
</comment>
<dbReference type="InterPro" id="IPR016162">
    <property type="entry name" value="Ald_DH_N"/>
</dbReference>
<sequence length="504" mass="54007">MGANGIESDIRDRHLNAHERATANLEFAGWIDGETYAGTDQFAPRDPVTDDPIVDVAMCTSTDVDTAVDAAWDAFDDEWSTAGPADRAAAIREWAGVLADHLEELTLLESLDTGKPIGDARGEVEGMIRTLEYYASLARTQRGAHVPTGEDVHLYTRHEPFGVVGGIVPWNFPAWVAAWKLGPALAAGNTAVLKPAKATPLTTIRIAQLSKAIFPDGVINVVPGSGAGVGGAIADHDGIRKVSFTGSSAVGRQVMERAAETVTPVTLELGSKSPFIVFPDADLDRAANAVADGIFYSTGEICDAFSRAIVHEDVYDEFLDRFLEIARSHVIGDPLDPETTLGPLTTASQYETVSEYIDTGQREGATLAFGGGRPDDPDLEDGWYVEPTVFTDVTPEMRIAREEIFGPVQTVLSFSEYDEAIEMANDTEYGLAAGIGTERTSLAHNAAADLEAGVVYVNEYGPILPDAPYGGVKQSGVGRDLGEEALDHYRQTKTVYTNIDEPSL</sequence>
<evidence type="ECO:0000313" key="5">
    <source>
        <dbReference type="EMBL" id="ELY63281.1"/>
    </source>
</evidence>
<dbReference type="EMBL" id="AOID01000062">
    <property type="protein sequence ID" value="ELY63281.1"/>
    <property type="molecule type" value="Genomic_DNA"/>
</dbReference>
<proteinExistence type="inferred from homology"/>
<dbReference type="SUPFAM" id="SSF53720">
    <property type="entry name" value="ALDH-like"/>
    <property type="match status" value="1"/>
</dbReference>
<name>L9XPC1_9EURY</name>
<dbReference type="FunFam" id="3.40.605.10:FF:000026">
    <property type="entry name" value="Aldehyde dehydrogenase, putative"/>
    <property type="match status" value="1"/>
</dbReference>
<dbReference type="InterPro" id="IPR016161">
    <property type="entry name" value="Ald_DH/histidinol_DH"/>
</dbReference>
<dbReference type="STRING" id="1227496.C489_19486"/>
<dbReference type="FunFam" id="3.40.605.10:FF:000007">
    <property type="entry name" value="NAD/NADP-dependent betaine aldehyde dehydrogenase"/>
    <property type="match status" value="1"/>
</dbReference>
<dbReference type="InterPro" id="IPR015590">
    <property type="entry name" value="Aldehyde_DH_dom"/>
</dbReference>
<accession>L9XPC1</accession>
<dbReference type="FunFam" id="3.40.309.10:FF:000012">
    <property type="entry name" value="Betaine aldehyde dehydrogenase"/>
    <property type="match status" value="1"/>
</dbReference>
<dbReference type="Gene3D" id="3.40.605.10">
    <property type="entry name" value="Aldehyde Dehydrogenase, Chain A, domain 1"/>
    <property type="match status" value="1"/>
</dbReference>
<reference evidence="5 6" key="1">
    <citation type="journal article" date="2014" name="PLoS Genet.">
        <title>Phylogenetically driven sequencing of extremely halophilic archaea reveals strategies for static and dynamic osmo-response.</title>
        <authorList>
            <person name="Becker E.A."/>
            <person name="Seitzer P.M."/>
            <person name="Tritt A."/>
            <person name="Larsen D."/>
            <person name="Krusor M."/>
            <person name="Yao A.I."/>
            <person name="Wu D."/>
            <person name="Madern D."/>
            <person name="Eisen J.A."/>
            <person name="Darling A.E."/>
            <person name="Facciotti M.T."/>
        </authorList>
    </citation>
    <scope>NUCLEOTIDE SEQUENCE [LARGE SCALE GENOMIC DNA]</scope>
    <source>
        <strain evidence="5 6">JCM 10478</strain>
    </source>
</reference>
<evidence type="ECO:0000256" key="2">
    <source>
        <dbReference type="ARBA" id="ARBA00011881"/>
    </source>
</evidence>
<protein>
    <submittedName>
        <fullName evidence="5">Aldehyde Dehydrogenase</fullName>
    </submittedName>
</protein>
<evidence type="ECO:0000313" key="6">
    <source>
        <dbReference type="Proteomes" id="UP000011632"/>
    </source>
</evidence>
<feature type="domain" description="Aldehyde dehydrogenase" evidence="4">
    <location>
        <begin position="40"/>
        <end position="495"/>
    </location>
</feature>
<evidence type="ECO:0000256" key="3">
    <source>
        <dbReference type="ARBA" id="ARBA00023002"/>
    </source>
</evidence>
<keyword evidence="6" id="KW-1185">Reference proteome</keyword>
<comment type="caution">
    <text evidence="5">The sequence shown here is derived from an EMBL/GenBank/DDBJ whole genome shotgun (WGS) entry which is preliminary data.</text>
</comment>
<dbReference type="Proteomes" id="UP000011632">
    <property type="component" value="Unassembled WGS sequence"/>
</dbReference>
<keyword evidence="3" id="KW-0560">Oxidoreductase</keyword>